<dbReference type="EMBL" id="OX395127">
    <property type="protein sequence ID" value="CAI5765274.1"/>
    <property type="molecule type" value="Genomic_DNA"/>
</dbReference>
<evidence type="ECO:0000313" key="5">
    <source>
        <dbReference type="Proteomes" id="UP001178461"/>
    </source>
</evidence>
<dbReference type="GO" id="GO:0006508">
    <property type="term" value="P:proteolysis"/>
    <property type="evidence" value="ECO:0007669"/>
    <property type="project" value="UniProtKB-KW"/>
</dbReference>
<dbReference type="InterPro" id="IPR008919">
    <property type="entry name" value="Retrov_capsid_N"/>
</dbReference>
<evidence type="ECO:0000259" key="3">
    <source>
        <dbReference type="PROSITE" id="PS50175"/>
    </source>
</evidence>
<feature type="domain" description="Peptidase A2" evidence="3">
    <location>
        <begin position="245"/>
        <end position="321"/>
    </location>
</feature>
<evidence type="ECO:0000313" key="4">
    <source>
        <dbReference type="EMBL" id="CAI5765274.1"/>
    </source>
</evidence>
<dbReference type="GO" id="GO:0004190">
    <property type="term" value="F:aspartic-type endopeptidase activity"/>
    <property type="evidence" value="ECO:0007669"/>
    <property type="project" value="InterPro"/>
</dbReference>
<dbReference type="Proteomes" id="UP001178461">
    <property type="component" value="Chromosome 2"/>
</dbReference>
<sequence length="333" mass="36596">MLLSPAQYVVFESEFKHSASALSDPQHTANELYGAGQFADITAQATLTPVHFVRTATCVQRAFRKVLVSGQPLSSFVNIKQQHSEPYHQFIDRLKESVTRQIDNTTAQNELMKKLAFENANTDCKKALQSIIHRPKYELADMIQACADVGSQSHAMSLLAGAIQATTKPTGPLPPKVAGLILPKFSAAKEGIQVIPGVLDPDYVGTIMVQLWSHMPMQLKRLLAVVQRIGEKKLLRKYKINGIVLEGLIDTGADVSVISSSCWDPTWPLESASAVWGVGGPQTSSKSVQWLPVSLPDSSETIAYIQPCVLKIHLNLWGRDLLQQLQATIQFNE</sequence>
<name>A0AA35JU17_9SAUR</name>
<dbReference type="PANTHER" id="PTHR40389:SF3">
    <property type="entry name" value="IGE-BINDING PROTEIN"/>
    <property type="match status" value="1"/>
</dbReference>
<dbReference type="Gene3D" id="2.70.40.10">
    <property type="match status" value="1"/>
</dbReference>
<dbReference type="InterPro" id="IPR036157">
    <property type="entry name" value="dUTPase-like_sf"/>
</dbReference>
<dbReference type="PROSITE" id="PS50175">
    <property type="entry name" value="ASP_PROT_RETROV"/>
    <property type="match status" value="1"/>
</dbReference>
<reference evidence="4" key="1">
    <citation type="submission" date="2022-12" db="EMBL/GenBank/DDBJ databases">
        <authorList>
            <person name="Alioto T."/>
            <person name="Alioto T."/>
            <person name="Gomez Garrido J."/>
        </authorList>
    </citation>
    <scope>NUCLEOTIDE SEQUENCE</scope>
</reference>
<keyword evidence="2" id="KW-0378">Hydrolase</keyword>
<dbReference type="InterPro" id="IPR018061">
    <property type="entry name" value="Retropepsins"/>
</dbReference>
<dbReference type="InterPro" id="IPR034170">
    <property type="entry name" value="Retropepsin-like_cat_dom"/>
</dbReference>
<dbReference type="PROSITE" id="PS00141">
    <property type="entry name" value="ASP_PROTEASE"/>
    <property type="match status" value="1"/>
</dbReference>
<evidence type="ECO:0000256" key="1">
    <source>
        <dbReference type="ARBA" id="ARBA00022670"/>
    </source>
</evidence>
<dbReference type="SUPFAM" id="SSF47943">
    <property type="entry name" value="Retrovirus capsid protein, N-terminal core domain"/>
    <property type="match status" value="1"/>
</dbReference>
<dbReference type="InterPro" id="IPR001995">
    <property type="entry name" value="Peptidase_A2_cat"/>
</dbReference>
<dbReference type="Gene3D" id="1.10.1200.30">
    <property type="match status" value="1"/>
</dbReference>
<dbReference type="InterPro" id="IPR050195">
    <property type="entry name" value="Primate_lentivir_Gag_pol-like"/>
</dbReference>
<dbReference type="SUPFAM" id="SSF47353">
    <property type="entry name" value="Retrovirus capsid dimerization domain-like"/>
    <property type="match status" value="1"/>
</dbReference>
<dbReference type="Gene3D" id="2.40.70.10">
    <property type="entry name" value="Acid Proteases"/>
    <property type="match status" value="1"/>
</dbReference>
<dbReference type="InterPro" id="IPR029054">
    <property type="entry name" value="dUTPase-like"/>
</dbReference>
<keyword evidence="1" id="KW-0645">Protease</keyword>
<gene>
    <name evidence="4" type="ORF">PODLI_1B019717</name>
</gene>
<dbReference type="SUPFAM" id="SSF50630">
    <property type="entry name" value="Acid proteases"/>
    <property type="match status" value="1"/>
</dbReference>
<dbReference type="InterPro" id="IPR008916">
    <property type="entry name" value="Retrov_capsid_C"/>
</dbReference>
<keyword evidence="5" id="KW-1185">Reference proteome</keyword>
<dbReference type="AlphaFoldDB" id="A0AA35JU17"/>
<dbReference type="Pfam" id="PF19317">
    <property type="entry name" value="Gag_p24_C"/>
    <property type="match status" value="1"/>
</dbReference>
<organism evidence="4 5">
    <name type="scientific">Podarcis lilfordi</name>
    <name type="common">Lilford's wall lizard</name>
    <dbReference type="NCBI Taxonomy" id="74358"/>
    <lineage>
        <taxon>Eukaryota</taxon>
        <taxon>Metazoa</taxon>
        <taxon>Chordata</taxon>
        <taxon>Craniata</taxon>
        <taxon>Vertebrata</taxon>
        <taxon>Euteleostomi</taxon>
        <taxon>Lepidosauria</taxon>
        <taxon>Squamata</taxon>
        <taxon>Bifurcata</taxon>
        <taxon>Unidentata</taxon>
        <taxon>Episquamata</taxon>
        <taxon>Laterata</taxon>
        <taxon>Lacertibaenia</taxon>
        <taxon>Lacertidae</taxon>
        <taxon>Podarcis</taxon>
    </lineage>
</organism>
<protein>
    <submittedName>
        <fullName evidence="4">Retrovirus group K member 113 Gag polyproteinpolyprotein-like-like</fullName>
    </submittedName>
</protein>
<accession>A0AA35JU17</accession>
<dbReference type="PANTHER" id="PTHR40389">
    <property type="entry name" value="ENDOGENOUS RETROVIRUS GROUP K MEMBER 24 GAG POLYPROTEIN-RELATED"/>
    <property type="match status" value="1"/>
</dbReference>
<dbReference type="InterPro" id="IPR001969">
    <property type="entry name" value="Aspartic_peptidase_AS"/>
</dbReference>
<dbReference type="Gene3D" id="1.10.375.10">
    <property type="entry name" value="Human Immunodeficiency Virus Type 1 Capsid Protein"/>
    <property type="match status" value="1"/>
</dbReference>
<dbReference type="InterPro" id="IPR045345">
    <property type="entry name" value="Gag_p24_C"/>
</dbReference>
<proteinExistence type="predicted"/>
<dbReference type="SUPFAM" id="SSF51283">
    <property type="entry name" value="dUTPase-like"/>
    <property type="match status" value="1"/>
</dbReference>
<dbReference type="Pfam" id="PF00607">
    <property type="entry name" value="Gag_p24"/>
    <property type="match status" value="1"/>
</dbReference>
<dbReference type="InterPro" id="IPR021109">
    <property type="entry name" value="Peptidase_aspartic_dom_sf"/>
</dbReference>
<evidence type="ECO:0000256" key="2">
    <source>
        <dbReference type="ARBA" id="ARBA00022801"/>
    </source>
</evidence>
<dbReference type="CDD" id="cd05482">
    <property type="entry name" value="HIV_retropepsin_like"/>
    <property type="match status" value="1"/>
</dbReference>
<dbReference type="GO" id="GO:0016032">
    <property type="term" value="P:viral process"/>
    <property type="evidence" value="ECO:0007669"/>
    <property type="project" value="InterPro"/>
</dbReference>
<dbReference type="Pfam" id="PF00692">
    <property type="entry name" value="dUTPase"/>
    <property type="match status" value="1"/>
</dbReference>
<dbReference type="Pfam" id="PF00077">
    <property type="entry name" value="RVP"/>
    <property type="match status" value="1"/>
</dbReference>